<dbReference type="GO" id="GO:0003723">
    <property type="term" value="F:RNA binding"/>
    <property type="evidence" value="ECO:0007669"/>
    <property type="project" value="TreeGrafter"/>
</dbReference>
<dbReference type="PANTHER" id="PTHR12718">
    <property type="entry name" value="CELL CYCLE CONTROL PROTEIN CWF15"/>
    <property type="match status" value="1"/>
</dbReference>
<dbReference type="PANTHER" id="PTHR12718:SF2">
    <property type="entry name" value="SPLICEOSOME-ASSOCIATED PROTEIN CWC15 HOMOLOG"/>
    <property type="match status" value="1"/>
</dbReference>
<evidence type="ECO:0000313" key="6">
    <source>
        <dbReference type="Proteomes" id="UP000053758"/>
    </source>
</evidence>
<dbReference type="HOGENOM" id="CLU_068312_0_1_1"/>
<proteinExistence type="inferred from homology"/>
<organism evidence="5 6">
    <name type="scientific">Pseudozyma antarctica</name>
    <name type="common">Yeast</name>
    <name type="synonym">Candida antarctica</name>
    <dbReference type="NCBI Taxonomy" id="84753"/>
    <lineage>
        <taxon>Eukaryota</taxon>
        <taxon>Fungi</taxon>
        <taxon>Dikarya</taxon>
        <taxon>Basidiomycota</taxon>
        <taxon>Ustilaginomycotina</taxon>
        <taxon>Ustilaginomycetes</taxon>
        <taxon>Ustilaginales</taxon>
        <taxon>Ustilaginaceae</taxon>
        <taxon>Moesziomyces</taxon>
    </lineage>
</organism>
<evidence type="ECO:0000313" key="5">
    <source>
        <dbReference type="EMBL" id="GAK66344.1"/>
    </source>
</evidence>
<keyword evidence="3" id="KW-0507">mRNA processing</keyword>
<sequence>MSAHRPTFEAAKGRAPSARESQQVSLRHIPAQTKLKFRTPAADAPRRDLKRELQLAEWTATNRKRAKQGLDALPPPTTESQGDDAGESRQTALALALELDQDSESEAEGSASHHDADDKEDSEEEEEEEEEDESEEESEDEQAALLRELEKIKAERAAEAARRAASAAAADQLSRDDEIAAGNPLLNLRSAMASSTAGKAQDFGVQRRWDDDVIFKNQAAPRSSGAQGFVNDLSRSEFHKKFMNRYIK</sequence>
<evidence type="ECO:0000256" key="4">
    <source>
        <dbReference type="ARBA" id="ARBA00023187"/>
    </source>
</evidence>
<keyword evidence="4" id="KW-0508">mRNA splicing</keyword>
<protein>
    <submittedName>
        <fullName evidence="5">Cwf15/Cwc15 cell cycle control protein</fullName>
    </submittedName>
</protein>
<dbReference type="GeneID" id="26305409"/>
<evidence type="ECO:0000256" key="3">
    <source>
        <dbReference type="ARBA" id="ARBA00022664"/>
    </source>
</evidence>
<dbReference type="Proteomes" id="UP000053758">
    <property type="component" value="Unassembled WGS sequence"/>
</dbReference>
<dbReference type="GO" id="GO:0071013">
    <property type="term" value="C:catalytic step 2 spliceosome"/>
    <property type="evidence" value="ECO:0007669"/>
    <property type="project" value="TreeGrafter"/>
</dbReference>
<comment type="similarity">
    <text evidence="2">Belongs to the CWC15 family.</text>
</comment>
<dbReference type="Pfam" id="PF04889">
    <property type="entry name" value="Cwf_Cwc_15"/>
    <property type="match status" value="1"/>
</dbReference>
<dbReference type="RefSeq" id="XP_014655589.1">
    <property type="nucleotide sequence ID" value="XM_014800103.1"/>
</dbReference>
<accession>A0A081CI48</accession>
<dbReference type="AlphaFoldDB" id="A0A081CI48"/>
<dbReference type="GO" id="GO:0045292">
    <property type="term" value="P:mRNA cis splicing, via spliceosome"/>
    <property type="evidence" value="ECO:0007669"/>
    <property type="project" value="TreeGrafter"/>
</dbReference>
<dbReference type="EMBL" id="DF830079">
    <property type="protein sequence ID" value="GAK66344.1"/>
    <property type="molecule type" value="Genomic_DNA"/>
</dbReference>
<dbReference type="InterPro" id="IPR006973">
    <property type="entry name" value="Cwf_Cwc_15"/>
</dbReference>
<evidence type="ECO:0000256" key="1">
    <source>
        <dbReference type="ARBA" id="ARBA00003777"/>
    </source>
</evidence>
<reference evidence="6" key="1">
    <citation type="journal article" date="2014" name="Genome Announc.">
        <title>Draft Genome Sequence of the Yeast Pseudozyma antarctica Type Strain JCM10317, a Producer of the Glycolipid Biosurfactants, Mannosylerythritol Lipids.</title>
        <authorList>
            <person name="Saika A."/>
            <person name="Koike H."/>
            <person name="Hori T."/>
            <person name="Fukuoka T."/>
            <person name="Sato S."/>
            <person name="Habe H."/>
            <person name="Kitamoto D."/>
            <person name="Morita T."/>
        </authorList>
    </citation>
    <scope>NUCLEOTIDE SEQUENCE [LARGE SCALE GENOMIC DNA]</scope>
    <source>
        <strain evidence="6">JCM 10317</strain>
    </source>
</reference>
<keyword evidence="6" id="KW-1185">Reference proteome</keyword>
<dbReference type="OrthoDB" id="30179at2759"/>
<gene>
    <name evidence="5" type="ORF">PAN0_012d4566</name>
</gene>
<comment type="function">
    <text evidence="1">Involved in pre-mRNA splicing.</text>
</comment>
<name>A0A081CI48_PSEA2</name>
<evidence type="ECO:0000256" key="2">
    <source>
        <dbReference type="ARBA" id="ARBA00006644"/>
    </source>
</evidence>